<name>A0A6P0F093_9ACTN</name>
<proteinExistence type="predicted"/>
<keyword evidence="4" id="KW-1185">Reference proteome</keyword>
<dbReference type="AlphaFoldDB" id="A0A6P0F093"/>
<evidence type="ECO:0000313" key="3">
    <source>
        <dbReference type="EMBL" id="NEN53519.1"/>
    </source>
</evidence>
<dbReference type="EMBL" id="JAAGWH010000069">
    <property type="protein sequence ID" value="NEK96600.1"/>
    <property type="molecule type" value="Genomic_DNA"/>
</dbReference>
<dbReference type="Proteomes" id="UP000468828">
    <property type="component" value="Unassembled WGS sequence"/>
</dbReference>
<gene>
    <name evidence="3" type="ORF">G3R41_21690</name>
    <name evidence="2" type="ORF">GCU67_20875</name>
</gene>
<evidence type="ECO:0000313" key="4">
    <source>
        <dbReference type="Proteomes" id="UP000468828"/>
    </source>
</evidence>
<protein>
    <submittedName>
        <fullName evidence="2">Uncharacterized protein</fullName>
    </submittedName>
</protein>
<comment type="caution">
    <text evidence="2">The sequence shown here is derived from an EMBL/GenBank/DDBJ whole genome shotgun (WGS) entry which is preliminary data.</text>
</comment>
<reference evidence="2 4" key="1">
    <citation type="submission" date="2020-01" db="EMBL/GenBank/DDBJ databases">
        <title>the WGS Modestobacter muralis CPCC 204518.</title>
        <authorList>
            <person name="Jiang Z."/>
        </authorList>
    </citation>
    <scope>NUCLEOTIDE SEQUENCE [LARGE SCALE GENOMIC DNA]</scope>
    <source>
        <strain evidence="2 4">DSM 100205</strain>
    </source>
</reference>
<evidence type="ECO:0000256" key="1">
    <source>
        <dbReference type="SAM" id="MobiDB-lite"/>
    </source>
</evidence>
<dbReference type="Proteomes" id="UP000471152">
    <property type="component" value="Unassembled WGS sequence"/>
</dbReference>
<feature type="region of interest" description="Disordered" evidence="1">
    <location>
        <begin position="197"/>
        <end position="223"/>
    </location>
</feature>
<sequence length="366" mass="40381">MLTRALSPTRHVTTRRVSAGIHGAPGATSRTPAWWSAEDWVADVQATVRARRDLCRVHHVEPDTAVAVARGMAAYADFATGRDCRPTNERLVADVRVSLSTVQRARRVLKDLGFVVELVAGRSSLTREERIEAWRRGSAHRALAAEFALCSRRDRPLRPHRGRRYPQVHRPVVERDAPPGSYEVRALGHLGRTHLQATTETRKAAPRPAPTEDVTNRGGRRGHPLARRLAEGVQRRLSWLRGVPLSRLVPLLTPFALAGWTARDVERAADEARAVRGWKVVPAKLDHPASYLARLLRGVDPTDRPSAVDEFIAATEAAGRRHELQLRIGTPCAHGQPAGDVPHPVHGHLACPLCREAAAEEPPSWP</sequence>
<dbReference type="EMBL" id="JAAGWB010000073">
    <property type="protein sequence ID" value="NEN53519.1"/>
    <property type="molecule type" value="Genomic_DNA"/>
</dbReference>
<evidence type="ECO:0000313" key="2">
    <source>
        <dbReference type="EMBL" id="NEK96600.1"/>
    </source>
</evidence>
<reference evidence="3 5" key="2">
    <citation type="submission" date="2020-02" db="EMBL/GenBank/DDBJ databases">
        <title>The WGS of Modestobacter muralis DSM 100205.</title>
        <authorList>
            <person name="Jiang Z."/>
        </authorList>
    </citation>
    <scope>NUCLEOTIDE SEQUENCE [LARGE SCALE GENOMIC DNA]</scope>
    <source>
        <strain evidence="3 5">DSM 100205</strain>
    </source>
</reference>
<accession>A0A6P0F093</accession>
<dbReference type="RefSeq" id="WP_163613397.1">
    <property type="nucleotide sequence ID" value="NZ_JAAGWB010000073.1"/>
</dbReference>
<organism evidence="2 4">
    <name type="scientific">Modestobacter muralis</name>
    <dbReference type="NCBI Taxonomy" id="1608614"/>
    <lineage>
        <taxon>Bacteria</taxon>
        <taxon>Bacillati</taxon>
        <taxon>Actinomycetota</taxon>
        <taxon>Actinomycetes</taxon>
        <taxon>Geodermatophilales</taxon>
        <taxon>Geodermatophilaceae</taxon>
        <taxon>Modestobacter</taxon>
    </lineage>
</organism>
<evidence type="ECO:0000313" key="5">
    <source>
        <dbReference type="Proteomes" id="UP000471152"/>
    </source>
</evidence>